<dbReference type="EC" id="2.7.13.3" evidence="3"/>
<gene>
    <name evidence="18" type="ORF">G8770_20115</name>
</gene>
<dbReference type="GO" id="GO:0005524">
    <property type="term" value="F:ATP binding"/>
    <property type="evidence" value="ECO:0007669"/>
    <property type="project" value="UniProtKB-KW"/>
</dbReference>
<comment type="catalytic activity">
    <reaction evidence="1">
        <text>ATP + protein L-histidine = ADP + protein N-phospho-L-histidine.</text>
        <dbReference type="EC" id="2.7.13.3"/>
    </reaction>
</comment>
<dbReference type="InterPro" id="IPR003594">
    <property type="entry name" value="HATPase_dom"/>
</dbReference>
<dbReference type="PROSITE" id="PS50110">
    <property type="entry name" value="RESPONSE_REGULATORY"/>
    <property type="match status" value="2"/>
</dbReference>
<dbReference type="Gene3D" id="1.10.287.130">
    <property type="match status" value="1"/>
</dbReference>
<dbReference type="SMART" id="SM00448">
    <property type="entry name" value="REC"/>
    <property type="match status" value="2"/>
</dbReference>
<dbReference type="SMART" id="SM00388">
    <property type="entry name" value="HisKA"/>
    <property type="match status" value="1"/>
</dbReference>
<evidence type="ECO:0000256" key="10">
    <source>
        <dbReference type="ARBA" id="ARBA00022840"/>
    </source>
</evidence>
<evidence type="ECO:0000256" key="4">
    <source>
        <dbReference type="ARBA" id="ARBA00022475"/>
    </source>
</evidence>
<dbReference type="InterPro" id="IPR011006">
    <property type="entry name" value="CheY-like_superfamily"/>
</dbReference>
<dbReference type="InterPro" id="IPR033414">
    <property type="entry name" value="Sensor_dom"/>
</dbReference>
<name>A0A9E5MP33_9GAMM</name>
<dbReference type="Pfam" id="PF17149">
    <property type="entry name" value="CHASE5"/>
    <property type="match status" value="1"/>
</dbReference>
<keyword evidence="5 14" id="KW-0597">Phosphoprotein</keyword>
<evidence type="ECO:0000256" key="8">
    <source>
        <dbReference type="ARBA" id="ARBA00022741"/>
    </source>
</evidence>
<proteinExistence type="predicted"/>
<feature type="transmembrane region" description="Helical" evidence="15">
    <location>
        <begin position="17"/>
        <end position="39"/>
    </location>
</feature>
<evidence type="ECO:0000313" key="19">
    <source>
        <dbReference type="Proteomes" id="UP000787472"/>
    </source>
</evidence>
<dbReference type="CDD" id="cd00082">
    <property type="entry name" value="HisKA"/>
    <property type="match status" value="1"/>
</dbReference>
<dbReference type="InterPro" id="IPR005467">
    <property type="entry name" value="His_kinase_dom"/>
</dbReference>
<evidence type="ECO:0000259" key="16">
    <source>
        <dbReference type="PROSITE" id="PS50109"/>
    </source>
</evidence>
<dbReference type="SUPFAM" id="SSF47384">
    <property type="entry name" value="Homodimeric domain of signal transducing histidine kinase"/>
    <property type="match status" value="1"/>
</dbReference>
<feature type="domain" description="Response regulatory" evidence="17">
    <location>
        <begin position="673"/>
        <end position="794"/>
    </location>
</feature>
<comment type="subcellular location">
    <subcellularLocation>
        <location evidence="2">Cell membrane</location>
        <topology evidence="2">Multi-pass membrane protein</topology>
    </subcellularLocation>
</comment>
<dbReference type="Pfam" id="PF00072">
    <property type="entry name" value="Response_reg"/>
    <property type="match status" value="2"/>
</dbReference>
<dbReference type="Pfam" id="PF00512">
    <property type="entry name" value="HisKA"/>
    <property type="match status" value="1"/>
</dbReference>
<evidence type="ECO:0000256" key="5">
    <source>
        <dbReference type="ARBA" id="ARBA00022553"/>
    </source>
</evidence>
<feature type="domain" description="Histidine kinase" evidence="16">
    <location>
        <begin position="287"/>
        <end position="509"/>
    </location>
</feature>
<evidence type="ECO:0000256" key="7">
    <source>
        <dbReference type="ARBA" id="ARBA00022692"/>
    </source>
</evidence>
<dbReference type="Pfam" id="PF02518">
    <property type="entry name" value="HATPase_c"/>
    <property type="match status" value="1"/>
</dbReference>
<evidence type="ECO:0000256" key="11">
    <source>
        <dbReference type="ARBA" id="ARBA00022989"/>
    </source>
</evidence>
<dbReference type="SUPFAM" id="SSF52172">
    <property type="entry name" value="CheY-like"/>
    <property type="match status" value="2"/>
</dbReference>
<dbReference type="GO" id="GO:0005886">
    <property type="term" value="C:plasma membrane"/>
    <property type="evidence" value="ECO:0007669"/>
    <property type="project" value="UniProtKB-SubCell"/>
</dbReference>
<dbReference type="AlphaFoldDB" id="A0A9E5MP33"/>
<dbReference type="InterPro" id="IPR001789">
    <property type="entry name" value="Sig_transdc_resp-reg_receiver"/>
</dbReference>
<evidence type="ECO:0000256" key="9">
    <source>
        <dbReference type="ARBA" id="ARBA00022777"/>
    </source>
</evidence>
<dbReference type="Proteomes" id="UP000787472">
    <property type="component" value="Unassembled WGS sequence"/>
</dbReference>
<organism evidence="18 19">
    <name type="scientific">Pseudomaricurvus hydrocarbonicus</name>
    <dbReference type="NCBI Taxonomy" id="1470433"/>
    <lineage>
        <taxon>Bacteria</taxon>
        <taxon>Pseudomonadati</taxon>
        <taxon>Pseudomonadota</taxon>
        <taxon>Gammaproteobacteria</taxon>
        <taxon>Cellvibrionales</taxon>
        <taxon>Cellvibrionaceae</taxon>
        <taxon>Pseudomaricurvus</taxon>
    </lineage>
</organism>
<dbReference type="PANTHER" id="PTHR45339">
    <property type="entry name" value="HYBRID SIGNAL TRANSDUCTION HISTIDINE KINASE J"/>
    <property type="match status" value="1"/>
</dbReference>
<dbReference type="PRINTS" id="PR00344">
    <property type="entry name" value="BCTRLSENSOR"/>
</dbReference>
<keyword evidence="6" id="KW-0808">Transferase</keyword>
<dbReference type="PROSITE" id="PS50109">
    <property type="entry name" value="HIS_KIN"/>
    <property type="match status" value="1"/>
</dbReference>
<evidence type="ECO:0000256" key="2">
    <source>
        <dbReference type="ARBA" id="ARBA00004651"/>
    </source>
</evidence>
<dbReference type="Gene3D" id="3.40.50.2300">
    <property type="match status" value="2"/>
</dbReference>
<feature type="transmembrane region" description="Helical" evidence="15">
    <location>
        <begin position="167"/>
        <end position="191"/>
    </location>
</feature>
<dbReference type="CDD" id="cd17546">
    <property type="entry name" value="REC_hyHK_CKI1_RcsC-like"/>
    <property type="match status" value="1"/>
</dbReference>
<dbReference type="SUPFAM" id="SSF55874">
    <property type="entry name" value="ATPase domain of HSP90 chaperone/DNA topoisomerase II/histidine kinase"/>
    <property type="match status" value="1"/>
</dbReference>
<dbReference type="PANTHER" id="PTHR45339:SF1">
    <property type="entry name" value="HYBRID SIGNAL TRANSDUCTION HISTIDINE KINASE J"/>
    <property type="match status" value="1"/>
</dbReference>
<feature type="modified residue" description="4-aspartylphosphate" evidence="14">
    <location>
        <position position="724"/>
    </location>
</feature>
<dbReference type="InterPro" id="IPR036097">
    <property type="entry name" value="HisK_dim/P_sf"/>
</dbReference>
<dbReference type="InterPro" id="IPR004358">
    <property type="entry name" value="Sig_transdc_His_kin-like_C"/>
</dbReference>
<evidence type="ECO:0000256" key="15">
    <source>
        <dbReference type="SAM" id="Phobius"/>
    </source>
</evidence>
<comment type="caution">
    <text evidence="18">The sequence shown here is derived from an EMBL/GenBank/DDBJ whole genome shotgun (WGS) entry which is preliminary data.</text>
</comment>
<keyword evidence="11 15" id="KW-1133">Transmembrane helix</keyword>
<dbReference type="EMBL" id="JAAONZ010000021">
    <property type="protein sequence ID" value="NHO67858.1"/>
    <property type="molecule type" value="Genomic_DNA"/>
</dbReference>
<keyword evidence="4" id="KW-1003">Cell membrane</keyword>
<dbReference type="FunFam" id="3.30.565.10:FF:000010">
    <property type="entry name" value="Sensor histidine kinase RcsC"/>
    <property type="match status" value="1"/>
</dbReference>
<reference evidence="18" key="1">
    <citation type="submission" date="2020-03" db="EMBL/GenBank/DDBJ databases">
        <authorList>
            <person name="Guo F."/>
        </authorList>
    </citation>
    <scope>NUCLEOTIDE SEQUENCE</scope>
    <source>
        <strain evidence="18">JCM 30134</strain>
    </source>
</reference>
<keyword evidence="19" id="KW-1185">Reference proteome</keyword>
<evidence type="ECO:0000256" key="1">
    <source>
        <dbReference type="ARBA" id="ARBA00000085"/>
    </source>
</evidence>
<evidence type="ECO:0000256" key="3">
    <source>
        <dbReference type="ARBA" id="ARBA00012438"/>
    </source>
</evidence>
<dbReference type="SMART" id="SM00387">
    <property type="entry name" value="HATPase_c"/>
    <property type="match status" value="1"/>
</dbReference>
<dbReference type="RefSeq" id="WP_167191308.1">
    <property type="nucleotide sequence ID" value="NZ_JAAONZ010000021.1"/>
</dbReference>
<evidence type="ECO:0000256" key="14">
    <source>
        <dbReference type="PROSITE-ProRule" id="PRU00169"/>
    </source>
</evidence>
<dbReference type="CDD" id="cd16922">
    <property type="entry name" value="HATPase_EvgS-ArcB-TorS-like"/>
    <property type="match status" value="1"/>
</dbReference>
<dbReference type="Gene3D" id="3.30.565.10">
    <property type="entry name" value="Histidine kinase-like ATPase, C-terminal domain"/>
    <property type="match status" value="1"/>
</dbReference>
<evidence type="ECO:0000256" key="12">
    <source>
        <dbReference type="ARBA" id="ARBA00023012"/>
    </source>
</evidence>
<accession>A0A9E5MP33</accession>
<keyword evidence="10" id="KW-0067">ATP-binding</keyword>
<evidence type="ECO:0000259" key="17">
    <source>
        <dbReference type="PROSITE" id="PS50110"/>
    </source>
</evidence>
<keyword evidence="12" id="KW-0902">Two-component regulatory system</keyword>
<feature type="domain" description="Response regulatory" evidence="17">
    <location>
        <begin position="528"/>
        <end position="650"/>
    </location>
</feature>
<evidence type="ECO:0000256" key="13">
    <source>
        <dbReference type="ARBA" id="ARBA00023136"/>
    </source>
</evidence>
<dbReference type="InterPro" id="IPR003661">
    <property type="entry name" value="HisK_dim/P_dom"/>
</dbReference>
<keyword evidence="7 15" id="KW-0812">Transmembrane</keyword>
<keyword evidence="8" id="KW-0547">Nucleotide-binding</keyword>
<dbReference type="FunFam" id="1.10.287.130:FF:000003">
    <property type="entry name" value="Histidine kinase"/>
    <property type="match status" value="1"/>
</dbReference>
<feature type="modified residue" description="4-aspartylphosphate" evidence="14">
    <location>
        <position position="583"/>
    </location>
</feature>
<evidence type="ECO:0000256" key="6">
    <source>
        <dbReference type="ARBA" id="ARBA00022679"/>
    </source>
</evidence>
<dbReference type="GO" id="GO:0000155">
    <property type="term" value="F:phosphorelay sensor kinase activity"/>
    <property type="evidence" value="ECO:0007669"/>
    <property type="project" value="InterPro"/>
</dbReference>
<keyword evidence="9" id="KW-0418">Kinase</keyword>
<dbReference type="InterPro" id="IPR036890">
    <property type="entry name" value="HATPase_C_sf"/>
</dbReference>
<sequence length="807" mass="90878">MFNLSDYRRRNPIATKLMVLILLTSSLFALGGTLLQLYYSYHDDVSELEKRLNQVRISTLPSITKSLWGFDEEQLNVQIRSVLEVEDVVQVTVVWRDWNNQEQAMMASALETEQGLDEMDKATQNVLTKEYPLVYASDNSPDQTLGTLIVVASLDRVYQKLWSRAGYIGLVQGFTTLIVCLFILLLVRFLLTRHMDTIAAYARQLNLEKLGIGLKLKRNKPIDAAPDELDNVVSAINQMRESLLEDIERRRSMEAALLAEKEEKLISRREQAAAEQANKAKSQFLATMSHEIRTPMNGVIGMVELLRDTPLNNNQQHYLDVIHRSGETLLTIINDILDYSKIEAGKMDLETVPFNLEELIEDCVQLFGATANKRHIELVGSVTPTTPVQVVGDPTRLRQILINLVGNAFKFTNEGCICITAQREPETDLDHPVIRFSITDSGIGISHEAQQKLFQSFSQADGSTTRKYGGTGLGLAICKRLAELMGGEVGVHSREGEGSTFWFTVRFDLAAETEDGSIRVVPSLAGKHLLIVEDNLPLCEILGYHGQSWGMHVQQAHTAAEALQTIQQRRDHQQPDFDFISLDYQLSDQNGIELAGNILTRFDNYPAHMFLLTASDTPFSHDILSQKHIQKVMRKPVSPKKLRDLLADLLGHKSLIPLETEETNVTSNFSNLHILVAEDNTVNQMVIKGLLGKLHITPDIVENGLQAWEHCQNSDKPYDLIFMDCEMPEMDGFEATRRIRHYEKNHDLEATPIVALTAHAMEEHREMVYACGMNYFLCKPITLAELRTAFEKLGLSKSAEQASSTFD</sequence>
<keyword evidence="13 15" id="KW-0472">Membrane</keyword>
<evidence type="ECO:0000313" key="18">
    <source>
        <dbReference type="EMBL" id="NHO67858.1"/>
    </source>
</evidence>
<protein>
    <recommendedName>
        <fullName evidence="3">histidine kinase</fullName>
        <ecNumber evidence="3">2.7.13.3</ecNumber>
    </recommendedName>
</protein>